<dbReference type="InterPro" id="IPR037171">
    <property type="entry name" value="NagB/RpiA_transferase-like"/>
</dbReference>
<dbReference type="InterPro" id="IPR024185">
    <property type="entry name" value="FTHF_cligase-like_sf"/>
</dbReference>
<dbReference type="PANTHER" id="PTHR43682">
    <property type="entry name" value="LACTATE UTILIZATION PROTEIN C"/>
    <property type="match status" value="1"/>
</dbReference>
<reference evidence="2 3" key="1">
    <citation type="journal article" date="2013" name="Genome Announc.">
        <title>Draft Genome Sequence of Desulfotignum phosphitoxidans DSM 13687 Strain FiPS-3.</title>
        <authorList>
            <person name="Poehlein A."/>
            <person name="Daniel R."/>
            <person name="Simeonova D.D."/>
        </authorList>
    </citation>
    <scope>NUCLEOTIDE SEQUENCE [LARGE SCALE GENOMIC DNA]</scope>
    <source>
        <strain evidence="2 3">DSM 13687</strain>
    </source>
</reference>
<organism evidence="2 3">
    <name type="scientific">Desulfotignum phosphitoxidans DSM 13687</name>
    <dbReference type="NCBI Taxonomy" id="1286635"/>
    <lineage>
        <taxon>Bacteria</taxon>
        <taxon>Pseudomonadati</taxon>
        <taxon>Thermodesulfobacteriota</taxon>
        <taxon>Desulfobacteria</taxon>
        <taxon>Desulfobacterales</taxon>
        <taxon>Desulfobacteraceae</taxon>
        <taxon>Desulfotignum</taxon>
    </lineage>
</organism>
<dbReference type="PATRIC" id="fig|1286635.3.peg.808"/>
<keyword evidence="3" id="KW-1185">Reference proteome</keyword>
<dbReference type="EMBL" id="APJX01000001">
    <property type="protein sequence ID" value="EMS81632.1"/>
    <property type="molecule type" value="Genomic_DNA"/>
</dbReference>
<accession>S0G815</accession>
<evidence type="ECO:0000313" key="3">
    <source>
        <dbReference type="Proteomes" id="UP000014216"/>
    </source>
</evidence>
<dbReference type="AlphaFoldDB" id="S0G815"/>
<feature type="domain" description="LUD" evidence="1">
    <location>
        <begin position="6"/>
        <end position="197"/>
    </location>
</feature>
<sequence>MNDLVKQFIHNASVVGAKTMSVKNRTAALEQAVTLLTDKPPLEPQMHNPGLKPSEENSMRIMAAPNLDDDSFSQLSDLCDAVGNIRLLRQGMREYPGGIDMGLTPVDLGIADTGTLVLNSNGEETRLTTMLCEVHVALLNISDIRETAFAMTDELSELTQQCGAYIAFITGASRTADIERVLAVGVHGPLALHILLVEER</sequence>
<evidence type="ECO:0000259" key="1">
    <source>
        <dbReference type="Pfam" id="PF02589"/>
    </source>
</evidence>
<dbReference type="InterPro" id="IPR003741">
    <property type="entry name" value="LUD_dom"/>
</dbReference>
<evidence type="ECO:0000313" key="2">
    <source>
        <dbReference type="EMBL" id="EMS81632.1"/>
    </source>
</evidence>
<dbReference type="PANTHER" id="PTHR43682:SF1">
    <property type="entry name" value="LACTATE UTILIZATION PROTEIN C"/>
    <property type="match status" value="1"/>
</dbReference>
<comment type="caution">
    <text evidence="2">The sequence shown here is derived from an EMBL/GenBank/DDBJ whole genome shotgun (WGS) entry which is preliminary data.</text>
</comment>
<dbReference type="RefSeq" id="WP_006964390.1">
    <property type="nucleotide sequence ID" value="NZ_APJX01000001.1"/>
</dbReference>
<dbReference type="Gene3D" id="3.40.50.10420">
    <property type="entry name" value="NagB/RpiA/CoA transferase-like"/>
    <property type="match status" value="1"/>
</dbReference>
<proteinExistence type="predicted"/>
<gene>
    <name evidence="2" type="ORF">Dpo_1c07730</name>
</gene>
<dbReference type="SUPFAM" id="SSF100950">
    <property type="entry name" value="NagB/RpiA/CoA transferase-like"/>
    <property type="match status" value="1"/>
</dbReference>
<protein>
    <submittedName>
        <fullName evidence="2">Transporter protein DUF162</fullName>
    </submittedName>
</protein>
<dbReference type="Pfam" id="PF02589">
    <property type="entry name" value="LUD_dom"/>
    <property type="match status" value="1"/>
</dbReference>
<name>S0G815_9BACT</name>
<dbReference type="Proteomes" id="UP000014216">
    <property type="component" value="Unassembled WGS sequence"/>
</dbReference>